<proteinExistence type="predicted"/>
<reference evidence="1" key="1">
    <citation type="submission" date="2015-06" db="EMBL/GenBank/DDBJ databases">
        <authorList>
            <person name="Hoefler B.C."/>
            <person name="Straight P.D."/>
        </authorList>
    </citation>
    <scope>NUCLEOTIDE SEQUENCE</scope>
</reference>
<gene>
    <name evidence="1" type="ORF">c3_g2_i6</name>
</gene>
<evidence type="ECO:0000313" key="1">
    <source>
        <dbReference type="EMBL" id="JAI37844.1"/>
    </source>
</evidence>
<organism evidence="1">
    <name type="scientific">Bactrocera latifrons</name>
    <name type="common">Malaysian fruit fly</name>
    <name type="synonym">Chaetodacus latifrons</name>
    <dbReference type="NCBI Taxonomy" id="174628"/>
    <lineage>
        <taxon>Eukaryota</taxon>
        <taxon>Metazoa</taxon>
        <taxon>Ecdysozoa</taxon>
        <taxon>Arthropoda</taxon>
        <taxon>Hexapoda</taxon>
        <taxon>Insecta</taxon>
        <taxon>Pterygota</taxon>
        <taxon>Neoptera</taxon>
        <taxon>Endopterygota</taxon>
        <taxon>Diptera</taxon>
        <taxon>Brachycera</taxon>
        <taxon>Muscomorpha</taxon>
        <taxon>Tephritoidea</taxon>
        <taxon>Tephritidae</taxon>
        <taxon>Bactrocera</taxon>
        <taxon>Bactrocera</taxon>
    </lineage>
</organism>
<dbReference type="AlphaFoldDB" id="A0A0K8VFZ1"/>
<sequence>EYSPFDGVSANSNNNINQTKAAVVSRATATTPTTGAVVALSLADMEAKTSSTSLLLDAYEADDTTMEVPLLGGNDNSDYHDHAHQQFSTASAAAAAAAATCHCQLPGFGANLHTKSTQDAKFKILLAITLCCVFMVSKSITKQTNRTHTHALNTPTAT</sequence>
<accession>A0A0K8VFZ1</accession>
<dbReference type="EMBL" id="GDHF01014470">
    <property type="protein sequence ID" value="JAI37844.1"/>
    <property type="molecule type" value="Transcribed_RNA"/>
</dbReference>
<dbReference type="OrthoDB" id="9944568at2759"/>
<feature type="non-terminal residue" evidence="1">
    <location>
        <position position="1"/>
    </location>
</feature>
<name>A0A0K8VFZ1_BACLA</name>
<protein>
    <submittedName>
        <fullName evidence="1">Uncharacterized protein</fullName>
    </submittedName>
</protein>